<name>A0A8X7WB93_BRACI</name>
<evidence type="ECO:0000256" key="1">
    <source>
        <dbReference type="SAM" id="MobiDB-lite"/>
    </source>
</evidence>
<feature type="compositionally biased region" description="Basic and acidic residues" evidence="1">
    <location>
        <begin position="44"/>
        <end position="58"/>
    </location>
</feature>
<feature type="compositionally biased region" description="Low complexity" evidence="1">
    <location>
        <begin position="11"/>
        <end position="20"/>
    </location>
</feature>
<protein>
    <submittedName>
        <fullName evidence="2">Uncharacterized protein</fullName>
    </submittedName>
</protein>
<keyword evidence="3" id="KW-1185">Reference proteome</keyword>
<organism evidence="2 3">
    <name type="scientific">Brassica carinata</name>
    <name type="common">Ethiopian mustard</name>
    <name type="synonym">Abyssinian cabbage</name>
    <dbReference type="NCBI Taxonomy" id="52824"/>
    <lineage>
        <taxon>Eukaryota</taxon>
        <taxon>Viridiplantae</taxon>
        <taxon>Streptophyta</taxon>
        <taxon>Embryophyta</taxon>
        <taxon>Tracheophyta</taxon>
        <taxon>Spermatophyta</taxon>
        <taxon>Magnoliopsida</taxon>
        <taxon>eudicotyledons</taxon>
        <taxon>Gunneridae</taxon>
        <taxon>Pentapetalae</taxon>
        <taxon>rosids</taxon>
        <taxon>malvids</taxon>
        <taxon>Brassicales</taxon>
        <taxon>Brassicaceae</taxon>
        <taxon>Brassiceae</taxon>
        <taxon>Brassica</taxon>
    </lineage>
</organism>
<dbReference type="EMBL" id="JAAMPC010000002">
    <property type="protein sequence ID" value="KAG2326441.1"/>
    <property type="molecule type" value="Genomic_DNA"/>
</dbReference>
<comment type="caution">
    <text evidence="2">The sequence shown here is derived from an EMBL/GenBank/DDBJ whole genome shotgun (WGS) entry which is preliminary data.</text>
</comment>
<evidence type="ECO:0000313" key="2">
    <source>
        <dbReference type="EMBL" id="KAG2326441.1"/>
    </source>
</evidence>
<evidence type="ECO:0000313" key="3">
    <source>
        <dbReference type="Proteomes" id="UP000886595"/>
    </source>
</evidence>
<gene>
    <name evidence="2" type="ORF">Bca52824_009169</name>
</gene>
<reference evidence="2 3" key="1">
    <citation type="submission" date="2020-02" db="EMBL/GenBank/DDBJ databases">
        <authorList>
            <person name="Ma Q."/>
            <person name="Huang Y."/>
            <person name="Song X."/>
            <person name="Pei D."/>
        </authorList>
    </citation>
    <scope>NUCLEOTIDE SEQUENCE [LARGE SCALE GENOMIC DNA]</scope>
    <source>
        <strain evidence="2">Sxm20200214</strain>
        <tissue evidence="2">Leaf</tissue>
    </source>
</reference>
<dbReference type="AlphaFoldDB" id="A0A8X7WB93"/>
<accession>A0A8X7WB93</accession>
<sequence>MGNFDRNYYASSSSPAVKSSQPGGDKGKKTDEVVVPCSNNNDNNTRKDVEAGGKEQGKTKVKARSIMEIMKGMMMMMMSPGLCSLVLINHARHAMVLLSTLQRNQSMDEKNRMFCFM</sequence>
<feature type="region of interest" description="Disordered" evidence="1">
    <location>
        <begin position="1"/>
        <end position="59"/>
    </location>
</feature>
<proteinExistence type="predicted"/>
<dbReference type="Proteomes" id="UP000886595">
    <property type="component" value="Unassembled WGS sequence"/>
</dbReference>